<evidence type="ECO:0000313" key="3">
    <source>
        <dbReference type="EMBL" id="QIA07708.1"/>
    </source>
</evidence>
<dbReference type="PANTHER" id="PTHR16026">
    <property type="entry name" value="CARTILAGE ACIDIC PROTEIN 1"/>
    <property type="match status" value="1"/>
</dbReference>
<dbReference type="KEGG" id="drc:G0Q07_08195"/>
<feature type="chain" id="PRO_5025380903" evidence="2">
    <location>
        <begin position="22"/>
        <end position="177"/>
    </location>
</feature>
<dbReference type="Gene3D" id="2.130.10.130">
    <property type="entry name" value="Integrin alpha, N-terminal"/>
    <property type="match status" value="1"/>
</dbReference>
<dbReference type="RefSeq" id="WP_163345629.1">
    <property type="nucleotide sequence ID" value="NZ_CP048409.1"/>
</dbReference>
<organism evidence="3 4">
    <name type="scientific">Draconibacterium halophilum</name>
    <dbReference type="NCBI Taxonomy" id="2706887"/>
    <lineage>
        <taxon>Bacteria</taxon>
        <taxon>Pseudomonadati</taxon>
        <taxon>Bacteroidota</taxon>
        <taxon>Bacteroidia</taxon>
        <taxon>Marinilabiliales</taxon>
        <taxon>Prolixibacteraceae</taxon>
        <taxon>Draconibacterium</taxon>
    </lineage>
</organism>
<accession>A0A6C0RAR1</accession>
<dbReference type="Pfam" id="PF13517">
    <property type="entry name" value="FG-GAP_3"/>
    <property type="match status" value="1"/>
</dbReference>
<dbReference type="AlphaFoldDB" id="A0A6C0RAR1"/>
<keyword evidence="1 2" id="KW-0732">Signal</keyword>
<reference evidence="3 4" key="1">
    <citation type="submission" date="2020-02" db="EMBL/GenBank/DDBJ databases">
        <title>Genome sequencing for Draconibacterium sp. strain M1.</title>
        <authorList>
            <person name="Park S.-J."/>
        </authorList>
    </citation>
    <scope>NUCLEOTIDE SEQUENCE [LARGE SCALE GENOMIC DNA]</scope>
    <source>
        <strain evidence="3 4">M1</strain>
    </source>
</reference>
<dbReference type="InterPro" id="IPR027039">
    <property type="entry name" value="Crtac1"/>
</dbReference>
<dbReference type="InterPro" id="IPR013517">
    <property type="entry name" value="FG-GAP"/>
</dbReference>
<sequence length="177" mass="19581">MTRKIKRRVLLLLLSLPLLMAAQNKDAFVDVTKKAGIGFKYNFGDNTYVNIIESSGSGITIFDYNNDDLMDIFLMNGTYLEGISTEDGKKYTNTPDALYKNNGDGTFTNVAEQAGVDDRYWTMAAGAIDLDKDGFQDLYLLNYGPNVFFHNNGDGSFTDITEQLGLQGPSNLTALQN</sequence>
<feature type="signal peptide" evidence="2">
    <location>
        <begin position="1"/>
        <end position="21"/>
    </location>
</feature>
<evidence type="ECO:0000313" key="4">
    <source>
        <dbReference type="Proteomes" id="UP000474630"/>
    </source>
</evidence>
<keyword evidence="4" id="KW-1185">Reference proteome</keyword>
<dbReference type="SUPFAM" id="SSF69318">
    <property type="entry name" value="Integrin alpha N-terminal domain"/>
    <property type="match status" value="1"/>
</dbReference>
<dbReference type="Proteomes" id="UP000474630">
    <property type="component" value="Chromosome"/>
</dbReference>
<proteinExistence type="predicted"/>
<dbReference type="InterPro" id="IPR028994">
    <property type="entry name" value="Integrin_alpha_N"/>
</dbReference>
<gene>
    <name evidence="3" type="ORF">G0Q07_08195</name>
</gene>
<evidence type="ECO:0000256" key="2">
    <source>
        <dbReference type="SAM" id="SignalP"/>
    </source>
</evidence>
<dbReference type="EMBL" id="CP048409">
    <property type="protein sequence ID" value="QIA07708.1"/>
    <property type="molecule type" value="Genomic_DNA"/>
</dbReference>
<name>A0A6C0RAR1_9BACT</name>
<evidence type="ECO:0000256" key="1">
    <source>
        <dbReference type="ARBA" id="ARBA00022729"/>
    </source>
</evidence>
<protein>
    <submittedName>
        <fullName evidence="3">VCBS repeat-containing protein</fullName>
    </submittedName>
</protein>
<dbReference type="PANTHER" id="PTHR16026:SF0">
    <property type="entry name" value="CARTILAGE ACIDIC PROTEIN 1"/>
    <property type="match status" value="1"/>
</dbReference>